<gene>
    <name evidence="3" type="ORF">HR081_09910</name>
</gene>
<feature type="domain" description="Tail spike" evidence="1">
    <location>
        <begin position="375"/>
        <end position="483"/>
    </location>
</feature>
<feature type="domain" description="Prophage endopeptidase tail N-terminal" evidence="2">
    <location>
        <begin position="4"/>
        <end position="89"/>
    </location>
</feature>
<accession>A0A9X0TMJ4</accession>
<dbReference type="EMBL" id="JABTCN010000037">
    <property type="protein sequence ID" value="MBA8777188.1"/>
    <property type="molecule type" value="Genomic_DNA"/>
</dbReference>
<proteinExistence type="predicted"/>
<sequence length="522" mass="59756">MNHLVLKNKEGTYGEILTDIDYGSFKYEYEKNNERSLTFTIYKTNLNEDIFNNVKNEMYILYQGQYYVIKTTSIKYDGVLVSNDVTAKHIFMEFQNHYIDKDLENEESAGDDKETQEDVKPTLTLQQYLEFGFKDNKLGFSYEIKGKFPQRVVVDELGNKNGMEFLSEGAELFGYIYYADNKKIYIYDEDTFYEMSNEPFIYHYNTDEVSATISTLEMKTYIRGYGKKKEKSETKNYSPIKPKDLTLNGAFNKSGTWSTETIGDSYSKEFNCKWGNETLVWTLKKMSKGGTLDVFLDDSKVGSYDCYSKTTTSEQITIKQGLSKGKHTFKAVFTGAQKGVDYKKNKPCMYIGAEKSTILNLTAVLLGKDLYYAYQEYKSPNYEIFGEMRAPTLFDDTALDEEALLNALKSQLNDQPTVELATNYLGLEEVKDNYKIRFIHKPLSFNTDLKVVKLSAPHAFIRESVSVEFSNASKDIVQIQNQINRSIKNVNNIVKSGALLQGTTISMPKNYSDIVGVVISDE</sequence>
<dbReference type="Pfam" id="PF18994">
    <property type="entry name" value="Prophage_tailD1"/>
    <property type="match status" value="1"/>
</dbReference>
<dbReference type="Gene3D" id="2.60.120.260">
    <property type="entry name" value="Galactose-binding domain-like"/>
    <property type="match status" value="1"/>
</dbReference>
<evidence type="ECO:0000259" key="1">
    <source>
        <dbReference type="Pfam" id="PF06605"/>
    </source>
</evidence>
<evidence type="ECO:0000313" key="3">
    <source>
        <dbReference type="EMBL" id="MBA8777188.1"/>
    </source>
</evidence>
<protein>
    <submittedName>
        <fullName evidence="3">Phage tail protein</fullName>
    </submittedName>
</protein>
<dbReference type="AlphaFoldDB" id="A0A9X0TMJ4"/>
<reference evidence="3 4" key="1">
    <citation type="journal article" date="2020" name="Access Microbiol">
        <title>Isolation and genome sequencing of Staphylococcus schleiferi subspecies coagulans from Antarctic seals.</title>
        <authorList>
            <person name="Foster G."/>
            <person name="Robb A."/>
            <person name="Paterson G.K."/>
        </authorList>
    </citation>
    <scope>NUCLEOTIDE SEQUENCE [LARGE SCALE GENOMIC DNA]</scope>
    <source>
        <strain evidence="3 4">M615/02/4</strain>
    </source>
</reference>
<evidence type="ECO:0000259" key="2">
    <source>
        <dbReference type="Pfam" id="PF18994"/>
    </source>
</evidence>
<dbReference type="InterPro" id="IPR044051">
    <property type="entry name" value="Prophage_tail_N"/>
</dbReference>
<comment type="caution">
    <text evidence="3">The sequence shown here is derived from an EMBL/GenBank/DDBJ whole genome shotgun (WGS) entry which is preliminary data.</text>
</comment>
<evidence type="ECO:0000313" key="4">
    <source>
        <dbReference type="Proteomes" id="UP000524893"/>
    </source>
</evidence>
<dbReference type="Gene3D" id="3.55.50.40">
    <property type="match status" value="1"/>
</dbReference>
<dbReference type="InterPro" id="IPR010572">
    <property type="entry name" value="Tail_dom"/>
</dbReference>
<feature type="domain" description="Tail spike" evidence="1">
    <location>
        <begin position="115"/>
        <end position="237"/>
    </location>
</feature>
<name>A0A9X0TMJ4_9STAP</name>
<dbReference type="Gene3D" id="6.20.110.10">
    <property type="match status" value="1"/>
</dbReference>
<dbReference type="Proteomes" id="UP000524893">
    <property type="component" value="Unassembled WGS sequence"/>
</dbReference>
<organism evidence="3 4">
    <name type="scientific">Staphylococcus coagulans</name>
    <dbReference type="NCBI Taxonomy" id="74706"/>
    <lineage>
        <taxon>Bacteria</taxon>
        <taxon>Bacillati</taxon>
        <taxon>Bacillota</taxon>
        <taxon>Bacilli</taxon>
        <taxon>Bacillales</taxon>
        <taxon>Staphylococcaceae</taxon>
        <taxon>Staphylococcus</taxon>
    </lineage>
</organism>
<dbReference type="Pfam" id="PF06605">
    <property type="entry name" value="Prophage_tail"/>
    <property type="match status" value="2"/>
</dbReference>
<dbReference type="RefSeq" id="WP_182281078.1">
    <property type="nucleotide sequence ID" value="NZ_JABTCN010000037.1"/>
</dbReference>